<dbReference type="Pfam" id="PF00564">
    <property type="entry name" value="PB1"/>
    <property type="match status" value="1"/>
</dbReference>
<dbReference type="InterPro" id="IPR053793">
    <property type="entry name" value="PB1-like"/>
</dbReference>
<organism evidence="2 3">
    <name type="scientific">Gigaspora rosea</name>
    <dbReference type="NCBI Taxonomy" id="44941"/>
    <lineage>
        <taxon>Eukaryota</taxon>
        <taxon>Fungi</taxon>
        <taxon>Fungi incertae sedis</taxon>
        <taxon>Mucoromycota</taxon>
        <taxon>Glomeromycotina</taxon>
        <taxon>Glomeromycetes</taxon>
        <taxon>Diversisporales</taxon>
        <taxon>Gigasporaceae</taxon>
        <taxon>Gigaspora</taxon>
    </lineage>
</organism>
<protein>
    <recommendedName>
        <fullName evidence="1">PB1 domain-containing protein</fullName>
    </recommendedName>
</protein>
<proteinExistence type="predicted"/>
<accession>A0A397UXQ4</accession>
<feature type="domain" description="PB1" evidence="1">
    <location>
        <begin position="227"/>
        <end position="306"/>
    </location>
</feature>
<dbReference type="SMART" id="SM00666">
    <property type="entry name" value="PB1"/>
    <property type="match status" value="1"/>
</dbReference>
<evidence type="ECO:0000313" key="3">
    <source>
        <dbReference type="Proteomes" id="UP000266673"/>
    </source>
</evidence>
<sequence length="308" mass="36451">MDDDQWVHAKPINNEYSNETNDYESTNIYSNVNSNVHSKQFKRRTFNKRTQNKRKTQYNKKETNLRQYYQPQHIEFYLASVSINEYQETIDTVNDYKLRFRYKYLEEGISIFLNENKAKIYIPIDALEAISKVQHNLLVLTLKKDCSNLISYASKDGFVNDDPIRENLSRASSISMIAQEKTPQQAIDMAGLHIHYLVNRNNKYKANKTHIVNWGRITNLHLTQGEDFLIKCHLDDNIRILRFKSNSHFEDIKHTIIDTFNVRNITKFYYKDDDGEYITIVNTADFDTASKLYKKDNKLEIWCMTGRI</sequence>
<dbReference type="SUPFAM" id="SSF54277">
    <property type="entry name" value="CAD &amp; PB1 domains"/>
    <property type="match status" value="1"/>
</dbReference>
<evidence type="ECO:0000313" key="2">
    <source>
        <dbReference type="EMBL" id="RIB12313.1"/>
    </source>
</evidence>
<dbReference type="Gene3D" id="3.10.20.90">
    <property type="entry name" value="Phosphatidylinositol 3-kinase Catalytic Subunit, Chain A, domain 1"/>
    <property type="match status" value="1"/>
</dbReference>
<comment type="caution">
    <text evidence="2">The sequence shown here is derived from an EMBL/GenBank/DDBJ whole genome shotgun (WGS) entry which is preliminary data.</text>
</comment>
<gene>
    <name evidence="2" type="ORF">C2G38_34205</name>
</gene>
<dbReference type="PROSITE" id="PS51745">
    <property type="entry name" value="PB1"/>
    <property type="match status" value="1"/>
</dbReference>
<evidence type="ECO:0000259" key="1">
    <source>
        <dbReference type="PROSITE" id="PS51745"/>
    </source>
</evidence>
<dbReference type="Proteomes" id="UP000266673">
    <property type="component" value="Unassembled WGS sequence"/>
</dbReference>
<reference evidence="2 3" key="1">
    <citation type="submission" date="2018-06" db="EMBL/GenBank/DDBJ databases">
        <title>Comparative genomics reveals the genomic features of Rhizophagus irregularis, R. cerebriforme, R. diaphanum and Gigaspora rosea, and their symbiotic lifestyle signature.</title>
        <authorList>
            <person name="Morin E."/>
            <person name="San Clemente H."/>
            <person name="Chen E.C.H."/>
            <person name="De La Providencia I."/>
            <person name="Hainaut M."/>
            <person name="Kuo A."/>
            <person name="Kohler A."/>
            <person name="Murat C."/>
            <person name="Tang N."/>
            <person name="Roy S."/>
            <person name="Loubradou J."/>
            <person name="Henrissat B."/>
            <person name="Grigoriev I.V."/>
            <person name="Corradi N."/>
            <person name="Roux C."/>
            <person name="Martin F.M."/>
        </authorList>
    </citation>
    <scope>NUCLEOTIDE SEQUENCE [LARGE SCALE GENOMIC DNA]</scope>
    <source>
        <strain evidence="2 3">DAOM 194757</strain>
    </source>
</reference>
<dbReference type="EMBL" id="QKWP01001035">
    <property type="protein sequence ID" value="RIB12313.1"/>
    <property type="molecule type" value="Genomic_DNA"/>
</dbReference>
<dbReference type="InterPro" id="IPR000270">
    <property type="entry name" value="PB1_dom"/>
</dbReference>
<keyword evidence="3" id="KW-1185">Reference proteome</keyword>
<name>A0A397UXQ4_9GLOM</name>
<dbReference type="AlphaFoldDB" id="A0A397UXQ4"/>
<dbReference type="OrthoDB" id="1594986at2759"/>